<organism evidence="1 2">
    <name type="scientific">Tateyamaria armeniaca</name>
    <dbReference type="NCBI Taxonomy" id="2518930"/>
    <lineage>
        <taxon>Bacteria</taxon>
        <taxon>Pseudomonadati</taxon>
        <taxon>Pseudomonadota</taxon>
        <taxon>Alphaproteobacteria</taxon>
        <taxon>Rhodobacterales</taxon>
        <taxon>Roseobacteraceae</taxon>
        <taxon>Tateyamaria</taxon>
    </lineage>
</organism>
<dbReference type="EMBL" id="JBHDIY010000004">
    <property type="protein sequence ID" value="MFL4472314.1"/>
    <property type="molecule type" value="Genomic_DNA"/>
</dbReference>
<dbReference type="Proteomes" id="UP001627408">
    <property type="component" value="Unassembled WGS sequence"/>
</dbReference>
<evidence type="ECO:0000313" key="2">
    <source>
        <dbReference type="Proteomes" id="UP001627408"/>
    </source>
</evidence>
<accession>A0ABW8V330</accession>
<dbReference type="RefSeq" id="WP_407594486.1">
    <property type="nucleotide sequence ID" value="NZ_JBHDIY010000004.1"/>
</dbReference>
<name>A0ABW8V330_9RHOB</name>
<evidence type="ECO:0008006" key="3">
    <source>
        <dbReference type="Google" id="ProtNLM"/>
    </source>
</evidence>
<gene>
    <name evidence="1" type="ORF">ACERZ8_21410</name>
</gene>
<protein>
    <recommendedName>
        <fullName evidence="3">HipA N-terminal subdomain 1 domain-containing protein</fullName>
    </recommendedName>
</protein>
<sequence length="152" mass="17072">MARQISCYTLQIGTQFDGGRNLIWSLLADPSLAEHGVVVPRPKHYRDQLAARVAAFDGTPATTADLNEMLGLDQQDPNRDLHFVLRIVELMQPPRISAPQEDWFYELVHALRITEASLRLRLSPCDFAVQSGGDVVAGLGERRISRHRCDRP</sequence>
<proteinExistence type="predicted"/>
<comment type="caution">
    <text evidence="1">The sequence shown here is derived from an EMBL/GenBank/DDBJ whole genome shotgun (WGS) entry which is preliminary data.</text>
</comment>
<keyword evidence="2" id="KW-1185">Reference proteome</keyword>
<evidence type="ECO:0000313" key="1">
    <source>
        <dbReference type="EMBL" id="MFL4472314.1"/>
    </source>
</evidence>
<reference evidence="1 2" key="1">
    <citation type="submission" date="2024-08" db="EMBL/GenBank/DDBJ databases">
        <title>Tateyamaria sp. nov., isolated from marine algae.</title>
        <authorList>
            <person name="Choi B.J."/>
            <person name="Kim J.M."/>
            <person name="Lee J.K."/>
            <person name="Choi D.G."/>
            <person name="Bayburt H."/>
            <person name="Baek J.H."/>
            <person name="Han D.M."/>
            <person name="Jeon C.O."/>
        </authorList>
    </citation>
    <scope>NUCLEOTIDE SEQUENCE [LARGE SCALE GENOMIC DNA]</scope>
    <source>
        <strain evidence="1 2">KMU-156</strain>
    </source>
</reference>